<evidence type="ECO:0000259" key="2">
    <source>
        <dbReference type="PROSITE" id="PS50858"/>
    </source>
</evidence>
<dbReference type="AlphaFoldDB" id="A3LWP9"/>
<feature type="compositionally biased region" description="Basic and acidic residues" evidence="1">
    <location>
        <begin position="314"/>
        <end position="330"/>
    </location>
</feature>
<dbReference type="eggNOG" id="KOG2690">
    <property type="taxonomic scope" value="Eukaryota"/>
</dbReference>
<name>A3LWP9_PICST</name>
<dbReference type="HOGENOM" id="CLU_774258_0_0_1"/>
<dbReference type="OrthoDB" id="73788at2759"/>
<protein>
    <recommendedName>
        <fullName evidence="2">BSD domain-containing protein</fullName>
    </recommendedName>
</protein>
<dbReference type="GO" id="GO:0005737">
    <property type="term" value="C:cytoplasm"/>
    <property type="evidence" value="ECO:0007669"/>
    <property type="project" value="TreeGrafter"/>
</dbReference>
<dbReference type="PROSITE" id="PS50858">
    <property type="entry name" value="BSD"/>
    <property type="match status" value="1"/>
</dbReference>
<organism evidence="3 4">
    <name type="scientific">Scheffersomyces stipitis (strain ATCC 58785 / CBS 6054 / NBRC 10063 / NRRL Y-11545)</name>
    <name type="common">Yeast</name>
    <name type="synonym">Pichia stipitis</name>
    <dbReference type="NCBI Taxonomy" id="322104"/>
    <lineage>
        <taxon>Eukaryota</taxon>
        <taxon>Fungi</taxon>
        <taxon>Dikarya</taxon>
        <taxon>Ascomycota</taxon>
        <taxon>Saccharomycotina</taxon>
        <taxon>Pichiomycetes</taxon>
        <taxon>Debaryomycetaceae</taxon>
        <taxon>Scheffersomyces</taxon>
    </lineage>
</organism>
<dbReference type="EMBL" id="CP000500">
    <property type="protein sequence ID" value="ABN67674.2"/>
    <property type="molecule type" value="Genomic_DNA"/>
</dbReference>
<accession>A3LWP9</accession>
<dbReference type="InParanoid" id="A3LWP9"/>
<dbReference type="OMA" id="LFWYRYF"/>
<evidence type="ECO:0000313" key="3">
    <source>
        <dbReference type="EMBL" id="ABN67674.2"/>
    </source>
</evidence>
<dbReference type="SMART" id="SM00751">
    <property type="entry name" value="BSD"/>
    <property type="match status" value="1"/>
</dbReference>
<feature type="region of interest" description="Disordered" evidence="1">
    <location>
        <begin position="1"/>
        <end position="36"/>
    </location>
</feature>
<proteinExistence type="predicted"/>
<dbReference type="Gene3D" id="1.10.3970.10">
    <property type="entry name" value="BSD domain"/>
    <property type="match status" value="1"/>
</dbReference>
<dbReference type="Proteomes" id="UP000002258">
    <property type="component" value="Chromosome 6"/>
</dbReference>
<feature type="domain" description="BSD" evidence="2">
    <location>
        <begin position="218"/>
        <end position="271"/>
    </location>
</feature>
<dbReference type="InterPro" id="IPR035925">
    <property type="entry name" value="BSD_dom_sf"/>
</dbReference>
<dbReference type="RefSeq" id="XP_001385703.2">
    <property type="nucleotide sequence ID" value="XM_001385666.1"/>
</dbReference>
<feature type="region of interest" description="Disordered" evidence="1">
    <location>
        <begin position="277"/>
        <end position="339"/>
    </location>
</feature>
<feature type="compositionally biased region" description="Acidic residues" evidence="1">
    <location>
        <begin position="291"/>
        <end position="308"/>
    </location>
</feature>
<keyword evidence="4" id="KW-1185">Reference proteome</keyword>
<dbReference type="KEGG" id="pic:PICST_47663"/>
<dbReference type="InterPro" id="IPR051494">
    <property type="entry name" value="BSD_domain-containing"/>
</dbReference>
<dbReference type="Pfam" id="PF03909">
    <property type="entry name" value="BSD"/>
    <property type="match status" value="1"/>
</dbReference>
<gene>
    <name evidence="3" type="ORF">PICST_47663</name>
</gene>
<dbReference type="PANTHER" id="PTHR16019:SF5">
    <property type="entry name" value="BSD DOMAIN-CONTAINING PROTEIN 1"/>
    <property type="match status" value="1"/>
</dbReference>
<evidence type="ECO:0000256" key="1">
    <source>
        <dbReference type="SAM" id="MobiDB-lite"/>
    </source>
</evidence>
<feature type="compositionally biased region" description="Basic and acidic residues" evidence="1">
    <location>
        <begin position="24"/>
        <end position="36"/>
    </location>
</feature>
<reference evidence="3 4" key="1">
    <citation type="journal article" date="2007" name="Nat. Biotechnol.">
        <title>Genome sequence of the lignocellulose-bioconverting and xylose-fermenting yeast Pichia stipitis.</title>
        <authorList>
            <person name="Jeffries T.W."/>
            <person name="Grigoriev I.V."/>
            <person name="Grimwood J."/>
            <person name="Laplaza J.M."/>
            <person name="Aerts A."/>
            <person name="Salamov A."/>
            <person name="Schmutz J."/>
            <person name="Lindquist E."/>
            <person name="Dehal P."/>
            <person name="Shapiro H."/>
            <person name="Jin Y.S."/>
            <person name="Passoth V."/>
            <person name="Richardson P.M."/>
        </authorList>
    </citation>
    <scope>NUCLEOTIDE SEQUENCE [LARGE SCALE GENOMIC DNA]</scope>
    <source>
        <strain evidence="4">ATCC 58785 / CBS 6054 / NBRC 10063 / NRRL Y-11545</strain>
    </source>
</reference>
<sequence>MEFADPAVAEEEVTKDTSVQNAFSEEHDNKTEETVQKLESEINNMYNALESKFSDLWSNASKNASDLQAKYKLDERKEQLLGQLNSARESLKNNNTLNVTENLASIEEQIKKVQLPAVKVDIKNLSEQANTALDVLDSKLEIVENQAGKYVSSFASFLSNMISVTPEAPVNEKETLFASSSGINTHENYGTSRYETDFYKLHTTESYYLTEELDDKAEAEKYSADSKTKEISELLEQYPQTLTKLMNEIVPVKVSYNLFWYRYFKNEDKLKESEKKRKELLEKKGSQASANDDDEEFTWDDDEEDEETVNLSKNLKESEDEATKPAKEDPKDEEDDDWE</sequence>
<evidence type="ECO:0000313" key="4">
    <source>
        <dbReference type="Proteomes" id="UP000002258"/>
    </source>
</evidence>
<dbReference type="InterPro" id="IPR005607">
    <property type="entry name" value="BSD_dom"/>
</dbReference>
<dbReference type="PANTHER" id="PTHR16019">
    <property type="entry name" value="SYNAPSE-ASSOCIATED PROTEIN"/>
    <property type="match status" value="1"/>
</dbReference>
<dbReference type="GeneID" id="4839891"/>
<dbReference type="SUPFAM" id="SSF140383">
    <property type="entry name" value="BSD domain-like"/>
    <property type="match status" value="1"/>
</dbReference>